<dbReference type="WBParaSite" id="SBAD_0001229701-mRNA-1">
    <property type="protein sequence ID" value="SBAD_0001229701-mRNA-1"/>
    <property type="gene ID" value="SBAD_0001229701"/>
</dbReference>
<reference evidence="1 2" key="2">
    <citation type="submission" date="2018-11" db="EMBL/GenBank/DDBJ databases">
        <authorList>
            <consortium name="Pathogen Informatics"/>
        </authorList>
    </citation>
    <scope>NUCLEOTIDE SEQUENCE [LARGE SCALE GENOMIC DNA]</scope>
</reference>
<gene>
    <name evidence="1" type="ORF">SBAD_LOCUS11900</name>
</gene>
<dbReference type="AlphaFoldDB" id="A0A183J7Q2"/>
<accession>A0A183J7Q2</accession>
<protein>
    <submittedName>
        <fullName evidence="3">Integrase</fullName>
    </submittedName>
</protein>
<dbReference type="EMBL" id="UZAM01016579">
    <property type="protein sequence ID" value="VDP43875.1"/>
    <property type="molecule type" value="Genomic_DNA"/>
</dbReference>
<evidence type="ECO:0000313" key="1">
    <source>
        <dbReference type="EMBL" id="VDP43875.1"/>
    </source>
</evidence>
<evidence type="ECO:0000313" key="3">
    <source>
        <dbReference type="WBParaSite" id="SBAD_0001229701-mRNA-1"/>
    </source>
</evidence>
<proteinExistence type="predicted"/>
<organism evidence="3">
    <name type="scientific">Soboliphyme baturini</name>
    <dbReference type="NCBI Taxonomy" id="241478"/>
    <lineage>
        <taxon>Eukaryota</taxon>
        <taxon>Metazoa</taxon>
        <taxon>Ecdysozoa</taxon>
        <taxon>Nematoda</taxon>
        <taxon>Enoplea</taxon>
        <taxon>Dorylaimia</taxon>
        <taxon>Dioctophymatida</taxon>
        <taxon>Dioctophymatoidea</taxon>
        <taxon>Soboliphymatidae</taxon>
        <taxon>Soboliphyme</taxon>
    </lineage>
</organism>
<keyword evidence="2" id="KW-1185">Reference proteome</keyword>
<sequence length="83" mass="9808">MSFRGGCRRGKSIFIRHGLRGEFPPGRIKWRGLEGQGHIYRKRGPVLLTYDGARTGCRRPLRRPAWQRKYRFDITRNMFTTEA</sequence>
<reference evidence="3" key="1">
    <citation type="submission" date="2016-06" db="UniProtKB">
        <authorList>
            <consortium name="WormBaseParasite"/>
        </authorList>
    </citation>
    <scope>IDENTIFICATION</scope>
</reference>
<evidence type="ECO:0000313" key="2">
    <source>
        <dbReference type="Proteomes" id="UP000270296"/>
    </source>
</evidence>
<dbReference type="Proteomes" id="UP000270296">
    <property type="component" value="Unassembled WGS sequence"/>
</dbReference>
<name>A0A183J7Q2_9BILA</name>